<dbReference type="Proteomes" id="UP000001017">
    <property type="component" value="Chromosome"/>
</dbReference>
<accession>Q979Z7</accession>
<sequence length="179" mass="20487">MLTQFERSYALELSRSIGLSQQAILKQLEMLERANLVTSIGFVPSSVGAKRKLYEPTGFSTLIVDYGRNFLMIQRIPLENDSERVSVSFDEAISKLESIQHHIEELTKKRTELVKKKDELMAAIKYQLEDEDPITREIVLEYLNTFDVEEVSRRTALPLEIVLKILKSKGIVLDEGTRA</sequence>
<dbReference type="eggNOG" id="arCOG01684">
    <property type="taxonomic scope" value="Archaea"/>
</dbReference>
<dbReference type="HOGENOM" id="CLU_117482_0_0_2"/>
<reference evidence="2 3" key="1">
    <citation type="journal article" date="1999" name="Proc. Jpn. Acad.">
        <title>Determination of the complete genomic DNA sequence of Thermoplasma volvanium GSS1.</title>
        <authorList>
            <person name="Kawashima T."/>
            <person name="Yamamoto Y."/>
            <person name="Aramaki H."/>
            <person name="Nunoshiba T."/>
            <person name="Kawamoto T."/>
            <person name="Watanabe K."/>
            <person name="Yamazaki M."/>
            <person name="Kanehori K."/>
            <person name="Amano N."/>
            <person name="Ohya Y."/>
            <person name="Makino K."/>
            <person name="Suzuki M."/>
        </authorList>
    </citation>
    <scope>NUCLEOTIDE SEQUENCE [LARGE SCALE GENOMIC DNA]</scope>
    <source>
        <strain evidence="3">ATCC 51530 / DSM 4299 / JCM 9571 / NBRC 15438 / GSS1</strain>
    </source>
</reference>
<dbReference type="SUPFAM" id="SSF46785">
    <property type="entry name" value="Winged helix' DNA-binding domain"/>
    <property type="match status" value="1"/>
</dbReference>
<evidence type="ECO:0000256" key="1">
    <source>
        <dbReference type="SAM" id="Coils"/>
    </source>
</evidence>
<proteinExistence type="predicted"/>
<dbReference type="STRING" id="273116.gene:9381806"/>
<dbReference type="DNASU" id="1441123"/>
<keyword evidence="1" id="KW-0175">Coiled coil</keyword>
<feature type="coiled-coil region" evidence="1">
    <location>
        <begin position="89"/>
        <end position="123"/>
    </location>
</feature>
<dbReference type="KEGG" id="tvo:TVG1034191"/>
<protein>
    <recommendedName>
        <fullName evidence="4">HTH arsR-type domain-containing protein</fullName>
    </recommendedName>
</protein>
<organism evidence="2 3">
    <name type="scientific">Thermoplasma volcanium (strain ATCC 51530 / DSM 4299 / JCM 9571 / NBRC 15438 / GSS1)</name>
    <dbReference type="NCBI Taxonomy" id="273116"/>
    <lineage>
        <taxon>Archaea</taxon>
        <taxon>Methanobacteriati</taxon>
        <taxon>Thermoplasmatota</taxon>
        <taxon>Thermoplasmata</taxon>
        <taxon>Thermoplasmatales</taxon>
        <taxon>Thermoplasmataceae</taxon>
        <taxon>Thermoplasma</taxon>
    </lineage>
</organism>
<name>Q979Z7_THEVO</name>
<evidence type="ECO:0000313" key="2">
    <source>
        <dbReference type="EMBL" id="BAB60155.1"/>
    </source>
</evidence>
<evidence type="ECO:0008006" key="4">
    <source>
        <dbReference type="Google" id="ProtNLM"/>
    </source>
</evidence>
<evidence type="ECO:0000313" key="3">
    <source>
        <dbReference type="Proteomes" id="UP000001017"/>
    </source>
</evidence>
<keyword evidence="3" id="KW-1185">Reference proteome</keyword>
<dbReference type="InterPro" id="IPR036390">
    <property type="entry name" value="WH_DNA-bd_sf"/>
</dbReference>
<dbReference type="Gene3D" id="1.10.10.10">
    <property type="entry name" value="Winged helix-like DNA-binding domain superfamily/Winged helix DNA-binding domain"/>
    <property type="match status" value="1"/>
</dbReference>
<dbReference type="EMBL" id="BA000011">
    <property type="protein sequence ID" value="BAB60155.1"/>
    <property type="molecule type" value="Genomic_DNA"/>
</dbReference>
<dbReference type="InterPro" id="IPR036388">
    <property type="entry name" value="WH-like_DNA-bd_sf"/>
</dbReference>
<dbReference type="PaxDb" id="273116-14325251"/>
<dbReference type="AlphaFoldDB" id="Q979Z7"/>
<gene>
    <name evidence="2" type="ORF">TVG1034191</name>
</gene>
<reference evidence="2 3" key="2">
    <citation type="journal article" date="2000" name="Proc. Natl. Acad. Sci. U.S.A.">
        <title>Archaeal adaptation to higher temperatures revealed by genomic sequence of Thermoplasma volcanium.</title>
        <authorList>
            <person name="Kawashima T."/>
            <person name="Amano N."/>
            <person name="Koike H."/>
            <person name="Makino S."/>
            <person name="Higuchi S."/>
            <person name="Kawashima-Ohya Y."/>
            <person name="Watanabe K."/>
            <person name="Yamazaki M."/>
            <person name="Kanehori K."/>
            <person name="Kawamoto T."/>
            <person name="Nunoshiba T."/>
            <person name="Yamamoto Y."/>
            <person name="Aramaki H."/>
            <person name="Makino K."/>
            <person name="Suzuki M."/>
        </authorList>
    </citation>
    <scope>NUCLEOTIDE SEQUENCE [LARGE SCALE GENOMIC DNA]</scope>
    <source>
        <strain evidence="3">ATCC 51530 / DSM 4299 / JCM 9571 / NBRC 15438 / GSS1</strain>
    </source>
</reference>